<proteinExistence type="predicted"/>
<dbReference type="EMBL" id="JARAKH010000039">
    <property type="protein sequence ID" value="KAK8382420.1"/>
    <property type="molecule type" value="Genomic_DNA"/>
</dbReference>
<comment type="caution">
    <text evidence="2">The sequence shown here is derived from an EMBL/GenBank/DDBJ whole genome shotgun (WGS) entry which is preliminary data.</text>
</comment>
<evidence type="ECO:0000313" key="2">
    <source>
        <dbReference type="EMBL" id="KAK8382420.1"/>
    </source>
</evidence>
<reference evidence="2 3" key="1">
    <citation type="submission" date="2023-03" db="EMBL/GenBank/DDBJ databases">
        <title>High-quality genome of Scylla paramamosain provides insights in environmental adaptation.</title>
        <authorList>
            <person name="Zhang L."/>
        </authorList>
    </citation>
    <scope>NUCLEOTIDE SEQUENCE [LARGE SCALE GENOMIC DNA]</scope>
    <source>
        <strain evidence="2">LZ_2023a</strain>
        <tissue evidence="2">Muscle</tissue>
    </source>
</reference>
<dbReference type="Proteomes" id="UP001487740">
    <property type="component" value="Unassembled WGS sequence"/>
</dbReference>
<gene>
    <name evidence="2" type="ORF">O3P69_015389</name>
</gene>
<evidence type="ECO:0008006" key="4">
    <source>
        <dbReference type="Google" id="ProtNLM"/>
    </source>
</evidence>
<name>A0AAW0T4C3_SCYPA</name>
<organism evidence="2 3">
    <name type="scientific">Scylla paramamosain</name>
    <name type="common">Mud crab</name>
    <dbReference type="NCBI Taxonomy" id="85552"/>
    <lineage>
        <taxon>Eukaryota</taxon>
        <taxon>Metazoa</taxon>
        <taxon>Ecdysozoa</taxon>
        <taxon>Arthropoda</taxon>
        <taxon>Crustacea</taxon>
        <taxon>Multicrustacea</taxon>
        <taxon>Malacostraca</taxon>
        <taxon>Eumalacostraca</taxon>
        <taxon>Eucarida</taxon>
        <taxon>Decapoda</taxon>
        <taxon>Pleocyemata</taxon>
        <taxon>Brachyura</taxon>
        <taxon>Eubrachyura</taxon>
        <taxon>Portunoidea</taxon>
        <taxon>Portunidae</taxon>
        <taxon>Portuninae</taxon>
        <taxon>Scylla</taxon>
    </lineage>
</organism>
<dbReference type="AlphaFoldDB" id="A0AAW0T4C3"/>
<feature type="chain" id="PRO_5043654122" description="Secreted protein" evidence="1">
    <location>
        <begin position="17"/>
        <end position="85"/>
    </location>
</feature>
<keyword evidence="1" id="KW-0732">Signal</keyword>
<protein>
    <recommendedName>
        <fullName evidence="4">Secreted protein</fullName>
    </recommendedName>
</protein>
<keyword evidence="3" id="KW-1185">Reference proteome</keyword>
<feature type="signal peptide" evidence="1">
    <location>
        <begin position="1"/>
        <end position="16"/>
    </location>
</feature>
<accession>A0AAW0T4C3</accession>
<evidence type="ECO:0000256" key="1">
    <source>
        <dbReference type="SAM" id="SignalP"/>
    </source>
</evidence>
<evidence type="ECO:0000313" key="3">
    <source>
        <dbReference type="Proteomes" id="UP001487740"/>
    </source>
</evidence>
<sequence length="85" mass="9069">MSLDLLFVIMTCVTLSAYMVSRQDGPATDSGNVLSSPRVFGTLPRLLGLAARVVDALLELLSCVPAKLLHLLQRGEAKGLMPGCR</sequence>